<dbReference type="HAMAP" id="MF_01366">
    <property type="entry name" value="Ribosomal_uL13"/>
    <property type="match status" value="1"/>
</dbReference>
<dbReference type="InterPro" id="IPR005823">
    <property type="entry name" value="Ribosomal_uL13_bac-type"/>
</dbReference>
<organism evidence="4">
    <name type="scientific">Pseudellipsoidion edaphicum</name>
    <dbReference type="NCBI Taxonomy" id="1431838"/>
    <lineage>
        <taxon>Eukaryota</taxon>
        <taxon>Sar</taxon>
        <taxon>Stramenopiles</taxon>
        <taxon>Ochrophyta</taxon>
        <taxon>Eustigmatophyceae</taxon>
        <taxon>Eustigmatales</taxon>
        <taxon>Neomonodaceae</taxon>
        <taxon>Pseudellipsoidion</taxon>
    </lineage>
</organism>
<name>A0A410D2H5_9STRA</name>
<dbReference type="CDD" id="cd00392">
    <property type="entry name" value="Ribosomal_L13"/>
    <property type="match status" value="1"/>
</dbReference>
<dbReference type="InterPro" id="IPR005822">
    <property type="entry name" value="Ribosomal_uL13"/>
</dbReference>
<dbReference type="EMBL" id="MK281457">
    <property type="protein sequence ID" value="QAA11941.1"/>
    <property type="molecule type" value="Genomic_DNA"/>
</dbReference>
<keyword evidence="3" id="KW-0687">Ribonucleoprotein</keyword>
<dbReference type="Gene3D" id="3.90.1180.10">
    <property type="entry name" value="Ribosomal protein L13"/>
    <property type="match status" value="1"/>
</dbReference>
<reference evidence="4" key="1">
    <citation type="journal article" date="2019" name="Genome Biol. Evol.">
        <title>Plastid Genomes and Proteins Illuminate the Evolution of Eustigmatophyte Algae and Their Bacterial Endosymbionts.</title>
        <authorList>
            <person name="Sevcikova T."/>
            <person name="Yurchenko T."/>
            <person name="Fawley K.P."/>
            <person name="Amaral R."/>
            <person name="Strnad H."/>
            <person name="Santos L.M."/>
            <person name="Fawley M.W."/>
            <person name="Elias M."/>
        </authorList>
    </citation>
    <scope>NUCLEOTIDE SEQUENCE</scope>
    <source>
        <strain evidence="4">CAUP Q 401</strain>
    </source>
</reference>
<protein>
    <submittedName>
        <fullName evidence="4">Ribosomal protein L13</fullName>
    </submittedName>
</protein>
<dbReference type="AlphaFoldDB" id="A0A410D2H5"/>
<sequence>MIQTYIPSQKHKEINWFIIDATDKILGRLSTQVANLIEGKNEVTYTPGFDSKIHVIIINVEKIKVTGNKLNQKFYYSHTGKPGELRKTALIDLQRKHPNRVIELAIKRMLPDGFAKSNLSKRLRIYSGNNHPHLAQKPRQLTLSY</sequence>
<keyword evidence="2 4" id="KW-0689">Ribosomal protein</keyword>
<dbReference type="GeneID" id="38948147"/>
<dbReference type="GO" id="GO:0003729">
    <property type="term" value="F:mRNA binding"/>
    <property type="evidence" value="ECO:0007669"/>
    <property type="project" value="TreeGrafter"/>
</dbReference>
<dbReference type="PANTHER" id="PTHR11545">
    <property type="entry name" value="RIBOSOMAL PROTEIN L13"/>
    <property type="match status" value="1"/>
</dbReference>
<comment type="similarity">
    <text evidence="1">Belongs to the universal ribosomal protein uL13 family.</text>
</comment>
<dbReference type="GO" id="GO:0006412">
    <property type="term" value="P:translation"/>
    <property type="evidence" value="ECO:0007669"/>
    <property type="project" value="InterPro"/>
</dbReference>
<dbReference type="InterPro" id="IPR036899">
    <property type="entry name" value="Ribosomal_uL13_sf"/>
</dbReference>
<evidence type="ECO:0000256" key="3">
    <source>
        <dbReference type="ARBA" id="ARBA00023274"/>
    </source>
</evidence>
<dbReference type="PANTHER" id="PTHR11545:SF2">
    <property type="entry name" value="LARGE RIBOSOMAL SUBUNIT PROTEIN UL13M"/>
    <property type="match status" value="1"/>
</dbReference>
<dbReference type="PIRSF" id="PIRSF002181">
    <property type="entry name" value="Ribosomal_L13"/>
    <property type="match status" value="1"/>
</dbReference>
<dbReference type="NCBIfam" id="TIGR01066">
    <property type="entry name" value="rplM_bact"/>
    <property type="match status" value="1"/>
</dbReference>
<evidence type="ECO:0000313" key="4">
    <source>
        <dbReference type="EMBL" id="QAA11941.1"/>
    </source>
</evidence>
<evidence type="ECO:0000256" key="1">
    <source>
        <dbReference type="ARBA" id="ARBA00006227"/>
    </source>
</evidence>
<dbReference type="SUPFAM" id="SSF52161">
    <property type="entry name" value="Ribosomal protein L13"/>
    <property type="match status" value="1"/>
</dbReference>
<dbReference type="Pfam" id="PF00572">
    <property type="entry name" value="Ribosomal_L13"/>
    <property type="match status" value="1"/>
</dbReference>
<dbReference type="RefSeq" id="YP_009551004.1">
    <property type="nucleotide sequence ID" value="NC_040299.1"/>
</dbReference>
<gene>
    <name evidence="4" type="primary">rpl13</name>
</gene>
<geneLocation type="plastid" evidence="4"/>
<proteinExistence type="inferred from homology"/>
<dbReference type="GO" id="GO:0017148">
    <property type="term" value="P:negative regulation of translation"/>
    <property type="evidence" value="ECO:0007669"/>
    <property type="project" value="TreeGrafter"/>
</dbReference>
<accession>A0A410D2H5</accession>
<keyword evidence="4" id="KW-0934">Plastid</keyword>
<dbReference type="GO" id="GO:0003735">
    <property type="term" value="F:structural constituent of ribosome"/>
    <property type="evidence" value="ECO:0007669"/>
    <property type="project" value="InterPro"/>
</dbReference>
<dbReference type="GO" id="GO:0022625">
    <property type="term" value="C:cytosolic large ribosomal subunit"/>
    <property type="evidence" value="ECO:0007669"/>
    <property type="project" value="TreeGrafter"/>
</dbReference>
<evidence type="ECO:0000256" key="2">
    <source>
        <dbReference type="ARBA" id="ARBA00022980"/>
    </source>
</evidence>